<feature type="non-terminal residue" evidence="1">
    <location>
        <position position="1"/>
    </location>
</feature>
<dbReference type="EMBL" id="CM003532">
    <property type="protein sequence ID" value="RCV23814.1"/>
    <property type="molecule type" value="Genomic_DNA"/>
</dbReference>
<proteinExistence type="predicted"/>
<organism evidence="1">
    <name type="scientific">Setaria italica</name>
    <name type="common">Foxtail millet</name>
    <name type="synonym">Panicum italicum</name>
    <dbReference type="NCBI Taxonomy" id="4555"/>
    <lineage>
        <taxon>Eukaryota</taxon>
        <taxon>Viridiplantae</taxon>
        <taxon>Streptophyta</taxon>
        <taxon>Embryophyta</taxon>
        <taxon>Tracheophyta</taxon>
        <taxon>Spermatophyta</taxon>
        <taxon>Magnoliopsida</taxon>
        <taxon>Liliopsida</taxon>
        <taxon>Poales</taxon>
        <taxon>Poaceae</taxon>
        <taxon>PACMAD clade</taxon>
        <taxon>Panicoideae</taxon>
        <taxon>Panicodae</taxon>
        <taxon>Paniceae</taxon>
        <taxon>Cenchrinae</taxon>
        <taxon>Setaria</taxon>
    </lineage>
</organism>
<name>A0A368R157_SETIT</name>
<gene>
    <name evidence="1" type="ORF">SETIT_5G034700v2</name>
</gene>
<reference evidence="1" key="1">
    <citation type="journal article" date="2012" name="Nat. Biotechnol.">
        <title>Reference genome sequence of the model plant Setaria.</title>
        <authorList>
            <person name="Bennetzen J.L."/>
            <person name="Schmutz J."/>
            <person name="Wang H."/>
            <person name="Percifield R."/>
            <person name="Hawkins J."/>
            <person name="Pontaroli A.C."/>
            <person name="Estep M."/>
            <person name="Feng L."/>
            <person name="Vaughn J.N."/>
            <person name="Grimwood J."/>
            <person name="Jenkins J."/>
            <person name="Barry K."/>
            <person name="Lindquist E."/>
            <person name="Hellsten U."/>
            <person name="Deshpande S."/>
            <person name="Wang X."/>
            <person name="Wu X."/>
            <person name="Mitros T."/>
            <person name="Triplett J."/>
            <person name="Yang X."/>
            <person name="Ye C.Y."/>
            <person name="Mauro-Herrera M."/>
            <person name="Wang L."/>
            <person name="Li P."/>
            <person name="Sharma M."/>
            <person name="Sharma R."/>
            <person name="Ronald P.C."/>
            <person name="Panaud O."/>
            <person name="Kellogg E.A."/>
            <person name="Brutnell T.P."/>
            <person name="Doust A.N."/>
            <person name="Tuskan G.A."/>
            <person name="Rokhsar D."/>
            <person name="Devos K.M."/>
        </authorList>
    </citation>
    <scope>NUCLEOTIDE SEQUENCE [LARGE SCALE GENOMIC DNA]</scope>
    <source>
        <strain evidence="1">Yugu1</strain>
    </source>
</reference>
<dbReference type="AlphaFoldDB" id="A0A368R157"/>
<sequence>WWYSASKGLRKDFGKELNSLIFLVAWEIWKHRNDCVFNGASLSVALVLQTVANESAMWCEAGARGLYDLLPRLLIVGT</sequence>
<reference evidence="1" key="2">
    <citation type="submission" date="2015-07" db="EMBL/GenBank/DDBJ databases">
        <authorList>
            <person name="Noorani M."/>
        </authorList>
    </citation>
    <scope>NUCLEOTIDE SEQUENCE</scope>
    <source>
        <strain evidence="1">Yugu1</strain>
    </source>
</reference>
<evidence type="ECO:0000313" key="1">
    <source>
        <dbReference type="EMBL" id="RCV23814.1"/>
    </source>
</evidence>
<accession>A0A368R157</accession>
<protein>
    <submittedName>
        <fullName evidence="1">Uncharacterized protein</fullName>
    </submittedName>
</protein>